<proteinExistence type="predicted"/>
<feature type="compositionally biased region" description="Pro residues" evidence="1">
    <location>
        <begin position="32"/>
        <end position="41"/>
    </location>
</feature>
<feature type="compositionally biased region" description="Low complexity" evidence="1">
    <location>
        <begin position="117"/>
        <end position="146"/>
    </location>
</feature>
<evidence type="ECO:0000313" key="3">
    <source>
        <dbReference type="RefSeq" id="XP_025735242.1"/>
    </source>
</evidence>
<feature type="region of interest" description="Disordered" evidence="1">
    <location>
        <begin position="1"/>
        <end position="280"/>
    </location>
</feature>
<feature type="compositionally biased region" description="Basic and acidic residues" evidence="1">
    <location>
        <begin position="168"/>
        <end position="180"/>
    </location>
</feature>
<name>A0A3Q7PYX2_CALUR</name>
<reference key="1">
    <citation type="submission" date="2019-01" db="UniProtKB">
        <authorList>
            <consortium name="RefSeq"/>
        </authorList>
    </citation>
    <scope>IDENTIFICATION</scope>
</reference>
<accession>A0A3Q7PYX2</accession>
<evidence type="ECO:0000313" key="2">
    <source>
        <dbReference type="Proteomes" id="UP000286641"/>
    </source>
</evidence>
<keyword evidence="2" id="KW-1185">Reference proteome</keyword>
<feature type="compositionally biased region" description="Pro residues" evidence="1">
    <location>
        <begin position="231"/>
        <end position="242"/>
    </location>
</feature>
<feature type="compositionally biased region" description="Gly residues" evidence="1">
    <location>
        <begin position="207"/>
        <end position="226"/>
    </location>
</feature>
<protein>
    <submittedName>
        <fullName evidence="3">Uncharacterized protein LOC112829757</fullName>
    </submittedName>
</protein>
<dbReference type="Proteomes" id="UP000286641">
    <property type="component" value="Unplaced"/>
</dbReference>
<dbReference type="RefSeq" id="XP_025735242.1">
    <property type="nucleotide sequence ID" value="XM_025879457.1"/>
</dbReference>
<feature type="compositionally biased region" description="Low complexity" evidence="1">
    <location>
        <begin position="153"/>
        <end position="162"/>
    </location>
</feature>
<feature type="compositionally biased region" description="Basic and acidic residues" evidence="1">
    <location>
        <begin position="63"/>
        <end position="73"/>
    </location>
</feature>
<evidence type="ECO:0000256" key="1">
    <source>
        <dbReference type="SAM" id="MobiDB-lite"/>
    </source>
</evidence>
<feature type="compositionally biased region" description="Pro residues" evidence="1">
    <location>
        <begin position="13"/>
        <end position="25"/>
    </location>
</feature>
<dbReference type="AlphaFoldDB" id="A0A3Q7PYX2"/>
<gene>
    <name evidence="3" type="primary">LOC112829757</name>
</gene>
<dbReference type="InParanoid" id="A0A3Q7PYX2"/>
<sequence>MPSPAWGSGEQRPSPPPQAGPPPPPPERRPEGPSPGAPPPGSAELPRAAAPRSGEGPGPQEPGRFDSELEHPSQEPTRPRPGSRRHLLATERAPVRPRAGLRPERGSGGQTRKPSHPAARGPCGAAAPALPSGAERLAPGASTSARPSPPSPSRVRPGGSAPASRVPHGREAEARRDRRSPPGPAAHCASGSGRVPCDVAARRGRLWAGGPGGRAGRGRPGAGRGAAAGWPGPPGAPPPPPLHDCGPRTSACPALASKSGLAQSCLWPPGSPGGVRQGPP</sequence>
<reference evidence="3" key="2">
    <citation type="submission" date="2025-08" db="UniProtKB">
        <authorList>
            <consortium name="RefSeq"/>
        </authorList>
    </citation>
    <scope>IDENTIFICATION</scope>
    <source>
        <tissue evidence="3">Blood</tissue>
    </source>
</reference>
<organism evidence="2 3">
    <name type="scientific">Callorhinus ursinus</name>
    <name type="common">Northern fur seal</name>
    <dbReference type="NCBI Taxonomy" id="34884"/>
    <lineage>
        <taxon>Eukaryota</taxon>
        <taxon>Metazoa</taxon>
        <taxon>Chordata</taxon>
        <taxon>Craniata</taxon>
        <taxon>Vertebrata</taxon>
        <taxon>Euteleostomi</taxon>
        <taxon>Mammalia</taxon>
        <taxon>Eutheria</taxon>
        <taxon>Laurasiatheria</taxon>
        <taxon>Carnivora</taxon>
        <taxon>Caniformia</taxon>
        <taxon>Pinnipedia</taxon>
        <taxon>Otariidae</taxon>
        <taxon>Callorhinus</taxon>
    </lineage>
</organism>